<evidence type="ECO:0000313" key="3">
    <source>
        <dbReference type="EMBL" id="CAE8706734.1"/>
    </source>
</evidence>
<dbReference type="EMBL" id="CAJNNW010031274">
    <property type="protein sequence ID" value="CAE8706734.1"/>
    <property type="molecule type" value="Genomic_DNA"/>
</dbReference>
<dbReference type="InterPro" id="IPR050439">
    <property type="entry name" value="ADAMTS_ADAMTS-like"/>
</dbReference>
<gene>
    <name evidence="3" type="ORF">PGLA2088_LOCUS34307</name>
</gene>
<evidence type="ECO:0000313" key="4">
    <source>
        <dbReference type="Proteomes" id="UP000626109"/>
    </source>
</evidence>
<accession>A0A813KK33</accession>
<dbReference type="InterPro" id="IPR000884">
    <property type="entry name" value="TSP1_rpt"/>
</dbReference>
<dbReference type="SMART" id="SM00209">
    <property type="entry name" value="TSP1"/>
    <property type="match status" value="14"/>
</dbReference>
<dbReference type="Pfam" id="PF19030">
    <property type="entry name" value="TSP1_ADAMTS"/>
    <property type="match status" value="8"/>
</dbReference>
<feature type="non-terminal residue" evidence="3">
    <location>
        <position position="1"/>
    </location>
</feature>
<evidence type="ECO:0000256" key="2">
    <source>
        <dbReference type="ARBA" id="ARBA00022525"/>
    </source>
</evidence>
<dbReference type="InterPro" id="IPR036383">
    <property type="entry name" value="TSP1_rpt_sf"/>
</dbReference>
<proteinExistence type="predicted"/>
<organism evidence="3 4">
    <name type="scientific">Polarella glacialis</name>
    <name type="common">Dinoflagellate</name>
    <dbReference type="NCBI Taxonomy" id="89957"/>
    <lineage>
        <taxon>Eukaryota</taxon>
        <taxon>Sar</taxon>
        <taxon>Alveolata</taxon>
        <taxon>Dinophyceae</taxon>
        <taxon>Suessiales</taxon>
        <taxon>Suessiaceae</taxon>
        <taxon>Polarella</taxon>
    </lineage>
</organism>
<dbReference type="SUPFAM" id="SSF82895">
    <property type="entry name" value="TSP-1 type 1 repeat"/>
    <property type="match status" value="12"/>
</dbReference>
<feature type="non-terminal residue" evidence="3">
    <location>
        <position position="822"/>
    </location>
</feature>
<dbReference type="GO" id="GO:0005576">
    <property type="term" value="C:extracellular region"/>
    <property type="evidence" value="ECO:0007669"/>
    <property type="project" value="UniProtKB-SubCell"/>
</dbReference>
<protein>
    <submittedName>
        <fullName evidence="3">Uncharacterized protein</fullName>
    </submittedName>
</protein>
<comment type="subcellular location">
    <subcellularLocation>
        <location evidence="1">Secreted</location>
    </subcellularLocation>
</comment>
<sequence length="822" mass="83443">NSSDCPKASPLAAQRACYGVAGCLWLTSEWASCSSQCGNGTHSRQVTCSSGAAVDCVPGSRPTTSEGCYEVAGCRWSVGPWASECSETCGDGLLTRQVSCPSGQPLDCSASGGVVVPQPAQWQSCRGTSGCSWLLSAWSACSASCGDGSRARSVSCSSGSDADCGTNSSSATSETCHDTSGCSWTVGAWSTCNSTCGPGQQQRSVSCPAGSAAGCPGSGPETAQACLGHSGCSWSVGAWGECSSSCGQGVLSRTVSCPSGTDLDCGSSRPASSELCSAVGGCQWQVSDWSTCSEPCSVGTVSRSVSCPSGVFADCGLAAPESSEPCNGSSTDCSWATTLWSACSSDCGDGQQLRSVLCAGLQESQCPGELRPQAARSCSSTEGCNWALGAWSNCSASCGGGQQARIVSCPSGRTLDCLQLQPAAEQVCHETWGCAWQVSSWGKCSSSCGPGTSSRSVACSAGASGDCAHLPKPPDQQPCLGDEVAGCVWTTGEWGACKLSGDSCDAVGAARRDVLCPSVAGAVGCAGAAPSASRFCASEVPCPWKATVWSECNCGAQQQVRNVSCPGGQYVPCVGEEPAATQPCLSTADCGWEVDSWSSCSSICGAGLQIRDVRCLTTGSCGASSGPSRTRDCWGSSGCEWQTAAWNDCSSQCGEGLQLRDVRCSSGRLEDCAGLAQDDAKPSNQSACHSTANCSWAMSPWSLCSSSCGRGSRTRSVRCPSGAASDCGRQVPATVEVCEERAGCAWQTSDWRSCSAICGEGAQLRDVWCPLEGGCPGLKPTESKACQSQDGCGWEVGNWTQCSASCGEGAQSRSAECATPGA</sequence>
<dbReference type="AlphaFoldDB" id="A0A813KK33"/>
<name>A0A813KK33_POLGL</name>
<dbReference type="PANTHER" id="PTHR13723">
    <property type="entry name" value="ADAMTS A DISINTEGRIN AND METALLOPROTEASE WITH THROMBOSPONDIN MOTIFS PROTEASE"/>
    <property type="match status" value="1"/>
</dbReference>
<evidence type="ECO:0000256" key="1">
    <source>
        <dbReference type="ARBA" id="ARBA00004613"/>
    </source>
</evidence>
<keyword evidence="2" id="KW-0964">Secreted</keyword>
<dbReference type="Gene3D" id="2.20.100.10">
    <property type="entry name" value="Thrombospondin type-1 (TSP1) repeat"/>
    <property type="match status" value="3"/>
</dbReference>
<comment type="caution">
    <text evidence="3">The sequence shown here is derived from an EMBL/GenBank/DDBJ whole genome shotgun (WGS) entry which is preliminary data.</text>
</comment>
<dbReference type="Proteomes" id="UP000626109">
    <property type="component" value="Unassembled WGS sequence"/>
</dbReference>
<dbReference type="Pfam" id="PF00090">
    <property type="entry name" value="TSP_1"/>
    <property type="match status" value="6"/>
</dbReference>
<reference evidence="3" key="1">
    <citation type="submission" date="2021-02" db="EMBL/GenBank/DDBJ databases">
        <authorList>
            <person name="Dougan E. K."/>
            <person name="Rhodes N."/>
            <person name="Thang M."/>
            <person name="Chan C."/>
        </authorList>
    </citation>
    <scope>NUCLEOTIDE SEQUENCE</scope>
</reference>
<dbReference type="PROSITE" id="PS50092">
    <property type="entry name" value="TSP1"/>
    <property type="match status" value="14"/>
</dbReference>